<evidence type="ECO:0000256" key="3">
    <source>
        <dbReference type="ARBA" id="ARBA00022750"/>
    </source>
</evidence>
<dbReference type="EMBL" id="MU865168">
    <property type="protein sequence ID" value="KAK4456764.1"/>
    <property type="molecule type" value="Genomic_DNA"/>
</dbReference>
<sequence length="410" mass="44291">MAHVYAKFGVPVTPELERALRAAKRPGNWNAGRKLLEPGRVWKRNATGSVLAVPPNGFDQEYISPVQIGTPPQTVFLALDTGSSDLWTLSSTTPSHQLLPQHRTYSPQNSTTSIHVPSERPWQVLYGDGSAAQGTTYLDRVSLSANLSVARQPVGAATAVSAEFTSDPFLSGILGLGFSKGSSSSALRPYRMPTFIENLAPQLERPVFAADLRAASPGRFSFGGVDPDGYTGRITWEKVSAESPYWLFNVRASQVTVTAGGSNETKTKTKTKTVRHAGKAGVLRAIADTGTSLVMLPRRMVDEYYAAVPGARYDEKWAGVLVPCRARLPDWSFFVGEEVEGEQESEQHVGTVPGRYINFGPVNGTHCFGGIQSADGFGFAVFGDVLLKAQYVVFDVGNMRIGFANKKLAT</sequence>
<dbReference type="Gene3D" id="2.40.70.10">
    <property type="entry name" value="Acid Proteases"/>
    <property type="match status" value="2"/>
</dbReference>
<feature type="active site" evidence="5">
    <location>
        <position position="288"/>
    </location>
</feature>
<dbReference type="PROSITE" id="PS51767">
    <property type="entry name" value="PEPTIDASE_A1"/>
    <property type="match status" value="1"/>
</dbReference>
<feature type="domain" description="Peptidase A1" evidence="7">
    <location>
        <begin position="62"/>
        <end position="404"/>
    </location>
</feature>
<evidence type="ECO:0000259" key="7">
    <source>
        <dbReference type="PROSITE" id="PS51767"/>
    </source>
</evidence>
<reference evidence="8" key="1">
    <citation type="journal article" date="2023" name="Mol. Phylogenet. Evol.">
        <title>Genome-scale phylogeny and comparative genomics of the fungal order Sordariales.</title>
        <authorList>
            <person name="Hensen N."/>
            <person name="Bonometti L."/>
            <person name="Westerberg I."/>
            <person name="Brannstrom I.O."/>
            <person name="Guillou S."/>
            <person name="Cros-Aarteil S."/>
            <person name="Calhoun S."/>
            <person name="Haridas S."/>
            <person name="Kuo A."/>
            <person name="Mondo S."/>
            <person name="Pangilinan J."/>
            <person name="Riley R."/>
            <person name="LaButti K."/>
            <person name="Andreopoulos B."/>
            <person name="Lipzen A."/>
            <person name="Chen C."/>
            <person name="Yan M."/>
            <person name="Daum C."/>
            <person name="Ng V."/>
            <person name="Clum A."/>
            <person name="Steindorff A."/>
            <person name="Ohm R.A."/>
            <person name="Martin F."/>
            <person name="Silar P."/>
            <person name="Natvig D.O."/>
            <person name="Lalanne C."/>
            <person name="Gautier V."/>
            <person name="Ament-Velasquez S.L."/>
            <person name="Kruys A."/>
            <person name="Hutchinson M.I."/>
            <person name="Powell A.J."/>
            <person name="Barry K."/>
            <person name="Miller A.N."/>
            <person name="Grigoriev I.V."/>
            <person name="Debuchy R."/>
            <person name="Gladieux P."/>
            <person name="Hiltunen Thoren M."/>
            <person name="Johannesson H."/>
        </authorList>
    </citation>
    <scope>NUCLEOTIDE SEQUENCE</scope>
    <source>
        <strain evidence="8">PSN324</strain>
    </source>
</reference>
<feature type="active site" evidence="5">
    <location>
        <position position="80"/>
    </location>
</feature>
<dbReference type="InterPro" id="IPR001969">
    <property type="entry name" value="Aspartic_peptidase_AS"/>
</dbReference>
<accession>A0AAV9H940</accession>
<evidence type="ECO:0000256" key="6">
    <source>
        <dbReference type="RuleBase" id="RU000454"/>
    </source>
</evidence>
<dbReference type="SUPFAM" id="SSF50630">
    <property type="entry name" value="Acid proteases"/>
    <property type="match status" value="1"/>
</dbReference>
<dbReference type="InterPro" id="IPR001461">
    <property type="entry name" value="Aspartic_peptidase_A1"/>
</dbReference>
<evidence type="ECO:0000256" key="4">
    <source>
        <dbReference type="ARBA" id="ARBA00022801"/>
    </source>
</evidence>
<dbReference type="GO" id="GO:0004190">
    <property type="term" value="F:aspartic-type endopeptidase activity"/>
    <property type="evidence" value="ECO:0007669"/>
    <property type="project" value="UniProtKB-KW"/>
</dbReference>
<keyword evidence="4 6" id="KW-0378">Hydrolase</keyword>
<keyword evidence="9" id="KW-1185">Reference proteome</keyword>
<dbReference type="Pfam" id="PF00026">
    <property type="entry name" value="Asp"/>
    <property type="match status" value="1"/>
</dbReference>
<dbReference type="InterPro" id="IPR034163">
    <property type="entry name" value="Aspergillopepsin-like_cat_dom"/>
</dbReference>
<dbReference type="CDD" id="cd06097">
    <property type="entry name" value="Aspergillopepsin_like"/>
    <property type="match status" value="1"/>
</dbReference>
<dbReference type="PRINTS" id="PR00792">
    <property type="entry name" value="PEPSIN"/>
</dbReference>
<dbReference type="PROSITE" id="PS00141">
    <property type="entry name" value="ASP_PROTEASE"/>
    <property type="match status" value="1"/>
</dbReference>
<protein>
    <submittedName>
        <fullName evidence="8">Aspartic proteinase</fullName>
    </submittedName>
</protein>
<evidence type="ECO:0000256" key="2">
    <source>
        <dbReference type="ARBA" id="ARBA00022670"/>
    </source>
</evidence>
<reference evidence="8" key="2">
    <citation type="submission" date="2023-06" db="EMBL/GenBank/DDBJ databases">
        <authorList>
            <consortium name="Lawrence Berkeley National Laboratory"/>
            <person name="Mondo S.J."/>
            <person name="Hensen N."/>
            <person name="Bonometti L."/>
            <person name="Westerberg I."/>
            <person name="Brannstrom I.O."/>
            <person name="Guillou S."/>
            <person name="Cros-Aarteil S."/>
            <person name="Calhoun S."/>
            <person name="Haridas S."/>
            <person name="Kuo A."/>
            <person name="Pangilinan J."/>
            <person name="Riley R."/>
            <person name="Labutti K."/>
            <person name="Andreopoulos B."/>
            <person name="Lipzen A."/>
            <person name="Chen C."/>
            <person name="Yanf M."/>
            <person name="Daum C."/>
            <person name="Ng V."/>
            <person name="Clum A."/>
            <person name="Steindorff A."/>
            <person name="Ohm R."/>
            <person name="Martin F."/>
            <person name="Silar P."/>
            <person name="Natvig D."/>
            <person name="Lalanne C."/>
            <person name="Gautier V."/>
            <person name="Ament-Velasquez S.L."/>
            <person name="Kruys A."/>
            <person name="Hutchinson M.I."/>
            <person name="Powell A.J."/>
            <person name="Barry K."/>
            <person name="Miller A.N."/>
            <person name="Grigoriev I.V."/>
            <person name="Debuchy R."/>
            <person name="Gladieux P."/>
            <person name="Thoren M.H."/>
            <person name="Johannesson H."/>
        </authorList>
    </citation>
    <scope>NUCLEOTIDE SEQUENCE</scope>
    <source>
        <strain evidence="8">PSN324</strain>
    </source>
</reference>
<evidence type="ECO:0000256" key="1">
    <source>
        <dbReference type="ARBA" id="ARBA00007447"/>
    </source>
</evidence>
<keyword evidence="2 6" id="KW-0645">Protease</keyword>
<dbReference type="InterPro" id="IPR021109">
    <property type="entry name" value="Peptidase_aspartic_dom_sf"/>
</dbReference>
<comment type="caution">
    <text evidence="8">The sequence shown here is derived from an EMBL/GenBank/DDBJ whole genome shotgun (WGS) entry which is preliminary data.</text>
</comment>
<keyword evidence="3 6" id="KW-0064">Aspartyl protease</keyword>
<dbReference type="PANTHER" id="PTHR47966:SF2">
    <property type="entry name" value="ASPERGILLOPEPSIN-1-RELATED"/>
    <property type="match status" value="1"/>
</dbReference>
<name>A0AAV9H940_9PEZI</name>
<organism evidence="8 9">
    <name type="scientific">Cladorrhinum samala</name>
    <dbReference type="NCBI Taxonomy" id="585594"/>
    <lineage>
        <taxon>Eukaryota</taxon>
        <taxon>Fungi</taxon>
        <taxon>Dikarya</taxon>
        <taxon>Ascomycota</taxon>
        <taxon>Pezizomycotina</taxon>
        <taxon>Sordariomycetes</taxon>
        <taxon>Sordariomycetidae</taxon>
        <taxon>Sordariales</taxon>
        <taxon>Podosporaceae</taxon>
        <taxon>Cladorrhinum</taxon>
    </lineage>
</organism>
<evidence type="ECO:0000256" key="5">
    <source>
        <dbReference type="PIRSR" id="PIRSR601461-1"/>
    </source>
</evidence>
<proteinExistence type="inferred from homology"/>
<evidence type="ECO:0000313" key="9">
    <source>
        <dbReference type="Proteomes" id="UP001321749"/>
    </source>
</evidence>
<evidence type="ECO:0000313" key="8">
    <source>
        <dbReference type="EMBL" id="KAK4456764.1"/>
    </source>
</evidence>
<gene>
    <name evidence="8" type="ORF">QBC42DRAFT_321482</name>
</gene>
<dbReference type="PANTHER" id="PTHR47966">
    <property type="entry name" value="BETA-SITE APP-CLEAVING ENZYME, ISOFORM A-RELATED"/>
    <property type="match status" value="1"/>
</dbReference>
<dbReference type="InterPro" id="IPR033121">
    <property type="entry name" value="PEPTIDASE_A1"/>
</dbReference>
<comment type="similarity">
    <text evidence="1 6">Belongs to the peptidase A1 family.</text>
</comment>
<dbReference type="GO" id="GO:0006508">
    <property type="term" value="P:proteolysis"/>
    <property type="evidence" value="ECO:0007669"/>
    <property type="project" value="UniProtKB-KW"/>
</dbReference>
<dbReference type="Proteomes" id="UP001321749">
    <property type="component" value="Unassembled WGS sequence"/>
</dbReference>
<dbReference type="AlphaFoldDB" id="A0AAV9H940"/>